<dbReference type="Gene3D" id="3.90.1170.50">
    <property type="entry name" value="Aldehyde oxidase/xanthine dehydrogenase, a/b hammerhead"/>
    <property type="match status" value="1"/>
</dbReference>
<dbReference type="SUPFAM" id="SSF56003">
    <property type="entry name" value="Molybdenum cofactor-binding domain"/>
    <property type="match status" value="1"/>
</dbReference>
<dbReference type="AlphaFoldDB" id="A0A0P6XJ28"/>
<dbReference type="Proteomes" id="UP000050501">
    <property type="component" value="Unassembled WGS sequence"/>
</dbReference>
<dbReference type="InterPro" id="IPR037165">
    <property type="entry name" value="AldOxase/xan_DH_Mopterin-bd_sf"/>
</dbReference>
<dbReference type="InterPro" id="IPR016208">
    <property type="entry name" value="Ald_Oxase/xanthine_DH-like"/>
</dbReference>
<dbReference type="PATRIC" id="fig|229921.5.peg.92"/>
<dbReference type="InterPro" id="IPR046867">
    <property type="entry name" value="AldOxase/xan_DH_MoCoBD2"/>
</dbReference>
<dbReference type="PANTHER" id="PTHR11908:SF157">
    <property type="entry name" value="XANTHINE DEHYDROGENASE SUBUNIT D-RELATED"/>
    <property type="match status" value="1"/>
</dbReference>
<proteinExistence type="predicted"/>
<reference evidence="3" key="1">
    <citation type="submission" date="2015-07" db="EMBL/GenBank/DDBJ databases">
        <title>Genome sequence of Levilinea saccharolytica DSM 16555.</title>
        <authorList>
            <person name="Hemp J."/>
            <person name="Ward L.M."/>
            <person name="Pace L.A."/>
            <person name="Fischer W.W."/>
        </authorList>
    </citation>
    <scope>NUCLEOTIDE SEQUENCE [LARGE SCALE GENOMIC DNA]</scope>
    <source>
        <strain evidence="3">KIBI-1</strain>
    </source>
</reference>
<dbReference type="InterPro" id="IPR008274">
    <property type="entry name" value="AldOxase/xan_DH_MoCoBD1"/>
</dbReference>
<dbReference type="InterPro" id="IPR000674">
    <property type="entry name" value="Ald_Oxase/Xan_DH_a/b"/>
</dbReference>
<dbReference type="InterPro" id="IPR036856">
    <property type="entry name" value="Ald_Oxase/Xan_DH_a/b_sf"/>
</dbReference>
<keyword evidence="4" id="KW-1185">Reference proteome</keyword>
<dbReference type="GO" id="GO:0016491">
    <property type="term" value="F:oxidoreductase activity"/>
    <property type="evidence" value="ECO:0007669"/>
    <property type="project" value="InterPro"/>
</dbReference>
<dbReference type="GO" id="GO:0005506">
    <property type="term" value="F:iron ion binding"/>
    <property type="evidence" value="ECO:0007669"/>
    <property type="project" value="InterPro"/>
</dbReference>
<evidence type="ECO:0000259" key="2">
    <source>
        <dbReference type="SMART" id="SM01008"/>
    </source>
</evidence>
<sequence length="741" mass="80683">MKHIGQSVPRVDARSKVKGEAVFASDMTRPNQAFMKVLLARRPHAIVKRVDTARAEALEGVLAVLTSRDVPANEFGYYTYDQPVLVGPCEKPYADRVRYVGDRVAAVIAETEAVAQKALGLIEVEYEDLPAVCDMEDALRPDAPVLHPDVGSNQFGHHFLYNGDIETGFQQADVIVESVYNTPAQEHAYLQTEAGLAYMDEDGRVAVVTTGQWGAKDRKQIAHALGLPEEQVRVIYPMTGGAFGGREDISVQIVVCLGALKLHRMGIDRPVKIVWTREESILAHCKRHPFRVYTRWGATREGKIVAAEVRMYADGGAYKFTTSIVTSNAVLNSLGPYEIPNVKVDAYDIYTNNVPRGAFRGFGGPQAVYIAEQQVNKLAQALGMDPVELRMRNLAREGSLQTTGAPYPPGVSIREVTEACAEGSGWQKSTAGWTRPEGFGSEDPQHPNKRRGVGIACAHKNVGFSYGYPESCTVGIELYGGSKIERARIRHGASEVGMGTLTVITQMAAEALGLELDQVELVSSDTAETKDSGSVSASRMTFFIGNALKEGAEIALQKWQEEERPVQILHTYYPPKTTAPDPQTGQCDPNVAYAYTTQAVEVSVDMESGQVEVEKIICAIDVGKAINPGLVEGQIQGGLVQSVGYAVMENFIEKDGQVLTPSLSTYLIPTALDIPKEMKTIILEIPDPRGPWGARGLGEVMNMCLAPAVTHAVYEATGVWFDEFPLTPERVLRGLGKLEAV</sequence>
<dbReference type="EMBL" id="LGCM01000065">
    <property type="protein sequence ID" value="KPL75617.1"/>
    <property type="molecule type" value="Genomic_DNA"/>
</dbReference>
<accession>A0A0P6XJ28</accession>
<protein>
    <submittedName>
        <fullName evidence="3">Aldehyde oxidase</fullName>
    </submittedName>
</protein>
<name>A0A0P6XJ28_9CHLR</name>
<dbReference type="OrthoDB" id="9759099at2"/>
<comment type="caution">
    <text evidence="3">The sequence shown here is derived from an EMBL/GenBank/DDBJ whole genome shotgun (WGS) entry which is preliminary data.</text>
</comment>
<dbReference type="Pfam" id="PF02738">
    <property type="entry name" value="MoCoBD_1"/>
    <property type="match status" value="1"/>
</dbReference>
<dbReference type="RefSeq" id="WP_062417039.1">
    <property type="nucleotide sequence ID" value="NZ_DF967974.1"/>
</dbReference>
<dbReference type="Gene3D" id="3.30.365.10">
    <property type="entry name" value="Aldehyde oxidase/xanthine dehydrogenase, molybdopterin binding domain"/>
    <property type="match status" value="4"/>
</dbReference>
<dbReference type="STRING" id="229921.ADN01_17350"/>
<gene>
    <name evidence="3" type="ORF">ADN01_17350</name>
</gene>
<organism evidence="3 4">
    <name type="scientific">Levilinea saccharolytica</name>
    <dbReference type="NCBI Taxonomy" id="229921"/>
    <lineage>
        <taxon>Bacteria</taxon>
        <taxon>Bacillati</taxon>
        <taxon>Chloroflexota</taxon>
        <taxon>Anaerolineae</taxon>
        <taxon>Anaerolineales</taxon>
        <taxon>Anaerolineaceae</taxon>
        <taxon>Levilinea</taxon>
    </lineage>
</organism>
<dbReference type="Pfam" id="PF01315">
    <property type="entry name" value="Ald_Xan_dh_C"/>
    <property type="match status" value="1"/>
</dbReference>
<dbReference type="Pfam" id="PF20256">
    <property type="entry name" value="MoCoBD_2"/>
    <property type="match status" value="2"/>
</dbReference>
<evidence type="ECO:0000313" key="4">
    <source>
        <dbReference type="Proteomes" id="UP000050501"/>
    </source>
</evidence>
<dbReference type="SUPFAM" id="SSF54665">
    <property type="entry name" value="CO dehydrogenase molybdoprotein N-domain-like"/>
    <property type="match status" value="1"/>
</dbReference>
<dbReference type="PANTHER" id="PTHR11908">
    <property type="entry name" value="XANTHINE DEHYDROGENASE"/>
    <property type="match status" value="1"/>
</dbReference>
<evidence type="ECO:0000256" key="1">
    <source>
        <dbReference type="SAM" id="MobiDB-lite"/>
    </source>
</evidence>
<dbReference type="SMART" id="SM01008">
    <property type="entry name" value="Ald_Xan_dh_C"/>
    <property type="match status" value="1"/>
</dbReference>
<feature type="domain" description="Aldehyde oxidase/xanthine dehydrogenase a/b hammerhead" evidence="2">
    <location>
        <begin position="18"/>
        <end position="130"/>
    </location>
</feature>
<evidence type="ECO:0000313" key="3">
    <source>
        <dbReference type="EMBL" id="KPL75617.1"/>
    </source>
</evidence>
<feature type="region of interest" description="Disordered" evidence="1">
    <location>
        <begin position="425"/>
        <end position="448"/>
    </location>
</feature>